<evidence type="ECO:0000313" key="3">
    <source>
        <dbReference type="EMBL" id="QNN77218.1"/>
    </source>
</evidence>
<dbReference type="Proteomes" id="UP000515838">
    <property type="component" value="Chromosome"/>
</dbReference>
<feature type="signal peptide" evidence="2">
    <location>
        <begin position="1"/>
        <end position="22"/>
    </location>
</feature>
<dbReference type="SUPFAM" id="SSF88874">
    <property type="entry name" value="Receptor-binding domain of short tail fibre protein gp12"/>
    <property type="match status" value="1"/>
</dbReference>
<evidence type="ECO:0008006" key="5">
    <source>
        <dbReference type="Google" id="ProtNLM"/>
    </source>
</evidence>
<organism evidence="3 4">
    <name type="scientific">Pseudoxanthomonas mexicana</name>
    <dbReference type="NCBI Taxonomy" id="128785"/>
    <lineage>
        <taxon>Bacteria</taxon>
        <taxon>Pseudomonadati</taxon>
        <taxon>Pseudomonadota</taxon>
        <taxon>Gammaproteobacteria</taxon>
        <taxon>Lysobacterales</taxon>
        <taxon>Lysobacteraceae</taxon>
        <taxon>Pseudoxanthomonas</taxon>
    </lineage>
</organism>
<protein>
    <recommendedName>
        <fullName evidence="5">Tail fiber protein</fullName>
    </recommendedName>
</protein>
<evidence type="ECO:0000256" key="2">
    <source>
        <dbReference type="SAM" id="SignalP"/>
    </source>
</evidence>
<dbReference type="RefSeq" id="WP_187572866.1">
    <property type="nucleotide sequence ID" value="NZ_CP060731.1"/>
</dbReference>
<dbReference type="EMBL" id="CP060731">
    <property type="protein sequence ID" value="QNN77218.1"/>
    <property type="molecule type" value="Genomic_DNA"/>
</dbReference>
<reference evidence="3 4" key="1">
    <citation type="submission" date="2020-08" db="EMBL/GenBank/DDBJ databases">
        <title>Streptomycin Non-resistant strain, P. mexicana.</title>
        <authorList>
            <person name="Ganesh-Kumar S."/>
            <person name="Zhe T."/>
            <person name="Yu Z."/>
            <person name="Min Y."/>
        </authorList>
    </citation>
    <scope>NUCLEOTIDE SEQUENCE [LARGE SCALE GENOMIC DNA]</scope>
    <source>
        <strain evidence="3 4">GTZY2</strain>
    </source>
</reference>
<accession>A0A7G9TAU3</accession>
<gene>
    <name evidence="3" type="ORF">IAE60_15010</name>
</gene>
<name>A0A7G9TAU3_PSEMX</name>
<evidence type="ECO:0000256" key="1">
    <source>
        <dbReference type="SAM" id="MobiDB-lite"/>
    </source>
</evidence>
<keyword evidence="2" id="KW-0732">Signal</keyword>
<feature type="region of interest" description="Disordered" evidence="1">
    <location>
        <begin position="349"/>
        <end position="380"/>
    </location>
</feature>
<dbReference type="AlphaFoldDB" id="A0A7G9TAU3"/>
<proteinExistence type="predicted"/>
<dbReference type="GeneID" id="81472295"/>
<feature type="compositionally biased region" description="Polar residues" evidence="1">
    <location>
        <begin position="362"/>
        <end position="374"/>
    </location>
</feature>
<evidence type="ECO:0000313" key="4">
    <source>
        <dbReference type="Proteomes" id="UP000515838"/>
    </source>
</evidence>
<feature type="chain" id="PRO_5028890456" description="Tail fiber protein" evidence="2">
    <location>
        <begin position="23"/>
        <end position="394"/>
    </location>
</feature>
<sequence>MNRVMRVTLLLLVLPASWATKADPYAICLPAIENAVTTQYHLQSSKAKSAVRDSITQSRDRYDQNKADGSGGVGVDLFEVIGANVSGGSSSSRVTQLSEKYKRDSSLALSTEDFLYTLTTVENPEVAELARDCIRSVGLSQGAFRYTVNDVQTDDFSITYHYVPQASTDPDFLTVTNLTVNGAARVESPLTLTGGTRMDSYAGYTQRFRRTKDDEPALVQLDVHGRPTVPVTIAAKKKFDPLPVGMVVASPLPWGQFAQVSGDSASFDPRRNKWAPCDGRPVAGSALATGGAAETPDLRGVFVRGLNDFAAGNVPPVAADRADPDAGRRAGDFQADELKSHSHELGYHRWGLKNGNGDVNLEASQPRPSASTKPTGGAETRPKNVALYYYVKIN</sequence>